<dbReference type="InterPro" id="IPR050469">
    <property type="entry name" value="Diguanylate_Cyclase"/>
</dbReference>
<dbReference type="CDD" id="cd01949">
    <property type="entry name" value="GGDEF"/>
    <property type="match status" value="1"/>
</dbReference>
<dbReference type="InterPro" id="IPR000160">
    <property type="entry name" value="GGDEF_dom"/>
</dbReference>
<dbReference type="PANTHER" id="PTHR45138:SF9">
    <property type="entry name" value="DIGUANYLATE CYCLASE DGCM-RELATED"/>
    <property type="match status" value="1"/>
</dbReference>
<dbReference type="Proteomes" id="UP000599009">
    <property type="component" value="Unassembled WGS sequence"/>
</dbReference>
<dbReference type="Gene3D" id="3.30.70.270">
    <property type="match status" value="1"/>
</dbReference>
<sequence>MVRGAFAFVVLALAALCAAMVPARAGDDPAAADRAGVRELLAQADALRSADRVRFEQALEQLYARRDSLDLAELQQLQYLRAYWLIVFGNDVTAGIARAQSLFHEAADPDLRFRAGSLVANSFAINRDFAEGLRFLEKTLPKRHEVDDRDIRHDGTNVAAALYNQLGQYTLAKTYAAETLADAPAPRAACFAGHFSLEARLRLGQLGEDDASAREMLAKCEAIGEGVVAGIIRTNLARHLAATGRPSEAITLLQQTVDKVTAIGYPWLVAEYRSLLSVLLEESGDIQGATRNAEAAVAQAAGIDGARAIADAYRVLYVIAERAGRPQEALEYFRKYAEADKAWLNEVKTRELAYQIVRQETSQKNQQIELLNQQNELLRLQQRVQEQEATNSRLLVLLLLVALATICYWAYKTKRMQRSLRHLAENDPLTGARNRHFFTQRAKQLFTAPGDEPVSLVMFDLDGFKLINDGFGHATGDWALVRVVEVCRALCTPRDCFARIGGEEFAILIPGADIARARHVAEECRARLAAIDSAESGHVFTVTASFGVTCSELAGRDLTSMMSQADRMLYRAKREGRNRVCVHELPRAVVEDLPERLSSSGADSDARSRVAAV</sequence>
<dbReference type="Gene3D" id="1.25.40.10">
    <property type="entry name" value="Tetratricopeptide repeat domain"/>
    <property type="match status" value="1"/>
</dbReference>
<keyword evidence="8" id="KW-1185">Reference proteome</keyword>
<evidence type="ECO:0000256" key="2">
    <source>
        <dbReference type="ARBA" id="ARBA00034247"/>
    </source>
</evidence>
<gene>
    <name evidence="7" type="ORF">GCM10011394_11460</name>
</gene>
<dbReference type="SMART" id="SM00267">
    <property type="entry name" value="GGDEF"/>
    <property type="match status" value="1"/>
</dbReference>
<keyword evidence="4" id="KW-0472">Membrane</keyword>
<dbReference type="InterPro" id="IPR029787">
    <property type="entry name" value="Nucleotide_cyclase"/>
</dbReference>
<dbReference type="SUPFAM" id="SSF55073">
    <property type="entry name" value="Nucleotide cyclase"/>
    <property type="match status" value="1"/>
</dbReference>
<evidence type="ECO:0000313" key="7">
    <source>
        <dbReference type="EMBL" id="GGK04192.1"/>
    </source>
</evidence>
<dbReference type="PROSITE" id="PS50887">
    <property type="entry name" value="GGDEF"/>
    <property type="match status" value="1"/>
</dbReference>
<dbReference type="EC" id="2.7.7.65" evidence="1"/>
<keyword evidence="4" id="KW-0812">Transmembrane</keyword>
<protein>
    <recommendedName>
        <fullName evidence="1">diguanylate cyclase</fullName>
        <ecNumber evidence="1">2.7.7.65</ecNumber>
    </recommendedName>
</protein>
<comment type="catalytic activity">
    <reaction evidence="2">
        <text>2 GTP = 3',3'-c-di-GMP + 2 diphosphate</text>
        <dbReference type="Rhea" id="RHEA:24898"/>
        <dbReference type="ChEBI" id="CHEBI:33019"/>
        <dbReference type="ChEBI" id="CHEBI:37565"/>
        <dbReference type="ChEBI" id="CHEBI:58805"/>
        <dbReference type="EC" id="2.7.7.65"/>
    </reaction>
</comment>
<accession>A0ABQ2EBQ7</accession>
<dbReference type="NCBIfam" id="TIGR00254">
    <property type="entry name" value="GGDEF"/>
    <property type="match status" value="1"/>
</dbReference>
<dbReference type="PANTHER" id="PTHR45138">
    <property type="entry name" value="REGULATORY COMPONENTS OF SENSORY TRANSDUCTION SYSTEM"/>
    <property type="match status" value="1"/>
</dbReference>
<feature type="coiled-coil region" evidence="3">
    <location>
        <begin position="363"/>
        <end position="390"/>
    </location>
</feature>
<feature type="transmembrane region" description="Helical" evidence="4">
    <location>
        <begin position="394"/>
        <end position="411"/>
    </location>
</feature>
<name>A0ABQ2EBQ7_9GAMM</name>
<dbReference type="RefSeq" id="WP_132984928.1">
    <property type="nucleotide sequence ID" value="NZ_BMME01000001.1"/>
</dbReference>
<dbReference type="EMBL" id="BMME01000001">
    <property type="protein sequence ID" value="GGK04192.1"/>
    <property type="molecule type" value="Genomic_DNA"/>
</dbReference>
<dbReference type="SUPFAM" id="SSF48452">
    <property type="entry name" value="TPR-like"/>
    <property type="match status" value="1"/>
</dbReference>
<evidence type="ECO:0000256" key="3">
    <source>
        <dbReference type="SAM" id="Coils"/>
    </source>
</evidence>
<keyword evidence="4" id="KW-1133">Transmembrane helix</keyword>
<feature type="chain" id="PRO_5046890821" description="diguanylate cyclase" evidence="5">
    <location>
        <begin position="26"/>
        <end position="613"/>
    </location>
</feature>
<comment type="caution">
    <text evidence="7">The sequence shown here is derived from an EMBL/GenBank/DDBJ whole genome shotgun (WGS) entry which is preliminary data.</text>
</comment>
<reference evidence="8" key="1">
    <citation type="journal article" date="2019" name="Int. J. Syst. Evol. Microbiol.">
        <title>The Global Catalogue of Microorganisms (GCM) 10K type strain sequencing project: providing services to taxonomists for standard genome sequencing and annotation.</title>
        <authorList>
            <consortium name="The Broad Institute Genomics Platform"/>
            <consortium name="The Broad Institute Genome Sequencing Center for Infectious Disease"/>
            <person name="Wu L."/>
            <person name="Ma J."/>
        </authorList>
    </citation>
    <scope>NUCLEOTIDE SEQUENCE [LARGE SCALE GENOMIC DNA]</scope>
    <source>
        <strain evidence="8">CGMCC 1.8985</strain>
    </source>
</reference>
<dbReference type="InterPro" id="IPR011990">
    <property type="entry name" value="TPR-like_helical_dom_sf"/>
</dbReference>
<evidence type="ECO:0000256" key="5">
    <source>
        <dbReference type="SAM" id="SignalP"/>
    </source>
</evidence>
<proteinExistence type="predicted"/>
<feature type="signal peptide" evidence="5">
    <location>
        <begin position="1"/>
        <end position="25"/>
    </location>
</feature>
<dbReference type="InterPro" id="IPR043128">
    <property type="entry name" value="Rev_trsase/Diguanyl_cyclase"/>
</dbReference>
<keyword evidence="3" id="KW-0175">Coiled coil</keyword>
<keyword evidence="5" id="KW-0732">Signal</keyword>
<evidence type="ECO:0000313" key="8">
    <source>
        <dbReference type="Proteomes" id="UP000599009"/>
    </source>
</evidence>
<organism evidence="7 8">
    <name type="scientific">Luteimonas terricola</name>
    <dbReference type="NCBI Taxonomy" id="645597"/>
    <lineage>
        <taxon>Bacteria</taxon>
        <taxon>Pseudomonadati</taxon>
        <taxon>Pseudomonadota</taxon>
        <taxon>Gammaproteobacteria</taxon>
        <taxon>Lysobacterales</taxon>
        <taxon>Lysobacteraceae</taxon>
        <taxon>Luteimonas</taxon>
    </lineage>
</organism>
<evidence type="ECO:0000259" key="6">
    <source>
        <dbReference type="PROSITE" id="PS50887"/>
    </source>
</evidence>
<evidence type="ECO:0000256" key="4">
    <source>
        <dbReference type="SAM" id="Phobius"/>
    </source>
</evidence>
<evidence type="ECO:0000256" key="1">
    <source>
        <dbReference type="ARBA" id="ARBA00012528"/>
    </source>
</evidence>
<dbReference type="Pfam" id="PF00990">
    <property type="entry name" value="GGDEF"/>
    <property type="match status" value="1"/>
</dbReference>
<feature type="domain" description="GGDEF" evidence="6">
    <location>
        <begin position="452"/>
        <end position="585"/>
    </location>
</feature>